<evidence type="ECO:0000313" key="5">
    <source>
        <dbReference type="Proteomes" id="UP000315891"/>
    </source>
</evidence>
<feature type="transmembrane region" description="Helical" evidence="2">
    <location>
        <begin position="72"/>
        <end position="90"/>
    </location>
</feature>
<dbReference type="EMBL" id="CP041742">
    <property type="protein sequence ID" value="QDQ73705.1"/>
    <property type="molecule type" value="Genomic_DNA"/>
</dbReference>
<dbReference type="GO" id="GO:0034220">
    <property type="term" value="P:monoatomic ion transmembrane transport"/>
    <property type="evidence" value="ECO:0007669"/>
    <property type="project" value="UniProtKB-KW"/>
</dbReference>
<dbReference type="Pfam" id="PF07885">
    <property type="entry name" value="Ion_trans_2"/>
    <property type="match status" value="1"/>
</dbReference>
<evidence type="ECO:0000259" key="3">
    <source>
        <dbReference type="Pfam" id="PF07885"/>
    </source>
</evidence>
<evidence type="ECO:0000256" key="1">
    <source>
        <dbReference type="SAM" id="MobiDB-lite"/>
    </source>
</evidence>
<feature type="domain" description="Potassium channel" evidence="3">
    <location>
        <begin position="193"/>
        <end position="251"/>
    </location>
</feature>
<feature type="transmembrane region" description="Helical" evidence="2">
    <location>
        <begin position="232"/>
        <end position="250"/>
    </location>
</feature>
<feature type="transmembrane region" description="Helical" evidence="2">
    <location>
        <begin position="120"/>
        <end position="144"/>
    </location>
</feature>
<keyword evidence="2" id="KW-1133">Transmembrane helix</keyword>
<dbReference type="Proteomes" id="UP000315891">
    <property type="component" value="Chromosome"/>
</dbReference>
<dbReference type="Gene3D" id="1.10.287.70">
    <property type="match status" value="1"/>
</dbReference>
<keyword evidence="4" id="KW-0406">Ion transport</keyword>
<keyword evidence="2" id="KW-0472">Membrane</keyword>
<keyword evidence="2" id="KW-0812">Transmembrane</keyword>
<sequence length="253" mass="27419">MPPNTASTKRPRWKAAWPRNRRNSASRAPRSTGRSERMKLLFRIAHEPSRTLLLVQLAALLLYPWFDTGHGQGVLAALSVGVLSAAVWMVRRSPREAWIAAALAIIGIGAHAAFRFTGITALGVAGAAGYAAAFFYSAAALIAYMMQDERTTTDELWAAGATFMLFVEGYAWVFSGAQLLQPGAFVVPGAAVQQPLTWVQALFLSATNMSATGLTDIYPATPHARVLVIVEQWTGVMYLTVVVARMAGLLRKR</sequence>
<reference evidence="4 5" key="1">
    <citation type="submission" date="2019-07" db="EMBL/GenBank/DDBJ databases">
        <title>Lysobacter weifangensis sp. nov., isolated from bensulfuron-methyl contaminated farmland soil.</title>
        <authorList>
            <person name="Zhao H."/>
        </authorList>
    </citation>
    <scope>NUCLEOTIDE SEQUENCE [LARGE SCALE GENOMIC DNA]</scope>
    <source>
        <strain evidence="4 5">CC-Bw-6</strain>
    </source>
</reference>
<feature type="transmembrane region" description="Helical" evidence="2">
    <location>
        <begin position="156"/>
        <end position="175"/>
    </location>
</feature>
<keyword evidence="4" id="KW-0407">Ion channel</keyword>
<feature type="transmembrane region" description="Helical" evidence="2">
    <location>
        <begin position="97"/>
        <end position="114"/>
    </location>
</feature>
<proteinExistence type="predicted"/>
<protein>
    <submittedName>
        <fullName evidence="4">Two pore domain potassium channel family protein</fullName>
    </submittedName>
</protein>
<dbReference type="OrthoDB" id="4837979at2"/>
<accession>A0A516V5A0</accession>
<feature type="compositionally biased region" description="Basic residues" evidence="1">
    <location>
        <begin position="9"/>
        <end position="24"/>
    </location>
</feature>
<evidence type="ECO:0000256" key="2">
    <source>
        <dbReference type="SAM" id="Phobius"/>
    </source>
</evidence>
<dbReference type="SUPFAM" id="SSF81324">
    <property type="entry name" value="Voltage-gated potassium channels"/>
    <property type="match status" value="1"/>
</dbReference>
<name>A0A516V5A0_9GAMM</name>
<organism evidence="4 5">
    <name type="scientific">Pseudoluteimonas lycopersici</name>
    <dbReference type="NCBI Taxonomy" id="1324796"/>
    <lineage>
        <taxon>Bacteria</taxon>
        <taxon>Pseudomonadati</taxon>
        <taxon>Pseudomonadota</taxon>
        <taxon>Gammaproteobacteria</taxon>
        <taxon>Lysobacterales</taxon>
        <taxon>Lysobacteraceae</taxon>
        <taxon>Pseudoluteimonas</taxon>
    </lineage>
</organism>
<dbReference type="InterPro" id="IPR013099">
    <property type="entry name" value="K_chnl_dom"/>
</dbReference>
<evidence type="ECO:0000313" key="4">
    <source>
        <dbReference type="EMBL" id="QDQ73705.1"/>
    </source>
</evidence>
<keyword evidence="5" id="KW-1185">Reference proteome</keyword>
<keyword evidence="4" id="KW-0813">Transport</keyword>
<dbReference type="AlphaFoldDB" id="A0A516V5A0"/>
<gene>
    <name evidence="4" type="ORF">FNZ56_07380</name>
</gene>
<feature type="region of interest" description="Disordered" evidence="1">
    <location>
        <begin position="1"/>
        <end position="32"/>
    </location>
</feature>